<proteinExistence type="predicted"/>
<dbReference type="Gene3D" id="3.20.20.140">
    <property type="entry name" value="Metal-dependent hydrolases"/>
    <property type="match status" value="1"/>
</dbReference>
<feature type="domain" description="Amidohydrolase-related" evidence="1">
    <location>
        <begin position="10"/>
        <end position="257"/>
    </location>
</feature>
<dbReference type="PANTHER" id="PTHR35563:SF2">
    <property type="entry name" value="BARREL METAL-DEPENDENT HYDROLASE, PUTATIVE (AFU_ORTHOLOGUE AFUA_1G16240)-RELATED"/>
    <property type="match status" value="1"/>
</dbReference>
<dbReference type="Proteomes" id="UP000004160">
    <property type="component" value="Unassembled WGS sequence"/>
</dbReference>
<comment type="caution">
    <text evidence="2">The sequence shown here is derived from an EMBL/GenBank/DDBJ whole genome shotgun (WGS) entry which is preliminary data.</text>
</comment>
<dbReference type="SUPFAM" id="SSF51556">
    <property type="entry name" value="Metallo-dependent hydrolases"/>
    <property type="match status" value="1"/>
</dbReference>
<name>F7L1M2_9FUSO</name>
<sequence length="261" mass="30473">MSKEVIKIFDAHFHIIDNKYHLQENNGYLPDLFTYQDYKNRTENLFIDSQGGAIISGSFQGNDLKYLEVLNEFKKDGKKDFRAIINLPIETDDKTILDLNEKGIVGVRFNIFRGNSTNIDDIINFSKKIYHLCNWHVEIQIDPKNVSEIINKLLEIPRLSIDHVGLKKEAIDSLYILAKNNVKIKASGLGRLDFEPIPILKNIYKINPFLLMFGTDLPSTRVDKEKIFSRTYIDLMLNNFSEEELKNIMYNNAYNWYINRK</sequence>
<dbReference type="GO" id="GO:0016787">
    <property type="term" value="F:hydrolase activity"/>
    <property type="evidence" value="ECO:0007669"/>
    <property type="project" value="UniProtKB-KW"/>
</dbReference>
<protein>
    <submittedName>
        <fullName evidence="2">Amidohydrolase family protein</fullName>
    </submittedName>
</protein>
<dbReference type="InterPro" id="IPR032466">
    <property type="entry name" value="Metal_Hydrolase"/>
</dbReference>
<dbReference type="Pfam" id="PF04909">
    <property type="entry name" value="Amidohydro_2"/>
    <property type="match status" value="1"/>
</dbReference>
<evidence type="ECO:0000313" key="2">
    <source>
        <dbReference type="EMBL" id="EGN66607.1"/>
    </source>
</evidence>
<evidence type="ECO:0000259" key="1">
    <source>
        <dbReference type="Pfam" id="PF04909"/>
    </source>
</evidence>
<evidence type="ECO:0000313" key="3">
    <source>
        <dbReference type="Proteomes" id="UP000004160"/>
    </source>
</evidence>
<dbReference type="RefSeq" id="WP_008693833.1">
    <property type="nucleotide sequence ID" value="NZ_GL945393.1"/>
</dbReference>
<dbReference type="InterPro" id="IPR052358">
    <property type="entry name" value="Aro_Compnd_Degr_Hydrolases"/>
</dbReference>
<dbReference type="PATRIC" id="fig|457403.8.peg.1769"/>
<dbReference type="InterPro" id="IPR006680">
    <property type="entry name" value="Amidohydro-rel"/>
</dbReference>
<keyword evidence="3" id="KW-1185">Reference proteome</keyword>
<dbReference type="AlphaFoldDB" id="F7L1M2"/>
<dbReference type="PANTHER" id="PTHR35563">
    <property type="entry name" value="BARREL METAL-DEPENDENT HYDROLASE, PUTATIVE (AFU_ORTHOLOGUE AFUA_1G16240)-RELATED"/>
    <property type="match status" value="1"/>
</dbReference>
<accession>F7L1M2</accession>
<gene>
    <name evidence="2" type="ORF">HMPREF0401_01744</name>
</gene>
<organism evidence="2 3">
    <name type="scientific">Fusobacterium animalis 11_3_2</name>
    <dbReference type="NCBI Taxonomy" id="457403"/>
    <lineage>
        <taxon>Bacteria</taxon>
        <taxon>Fusobacteriati</taxon>
        <taxon>Fusobacteriota</taxon>
        <taxon>Fusobacteriia</taxon>
        <taxon>Fusobacteriales</taxon>
        <taxon>Fusobacteriaceae</taxon>
        <taxon>Fusobacterium</taxon>
    </lineage>
</organism>
<reference evidence="2" key="1">
    <citation type="submission" date="2011-05" db="EMBL/GenBank/DDBJ databases">
        <title>The Genome Sequence of Fusobacterium sp. 11_3_2.</title>
        <authorList>
            <consortium name="The Broad Institute Genome Sequencing Platform"/>
            <person name="Earl A."/>
            <person name="Ward D."/>
            <person name="Feldgarden M."/>
            <person name="Gevers D."/>
            <person name="Sibley C.D."/>
            <person name="White A.P."/>
            <person name="Crowley S."/>
            <person name="Surette M."/>
            <person name="Strauss J.C."/>
            <person name="Ambrose C.E."/>
            <person name="Allen-Vercoe E."/>
            <person name="Young S.K."/>
            <person name="Zeng Q."/>
            <person name="Gargeya S."/>
            <person name="Fitzgerald M."/>
            <person name="Haas B."/>
            <person name="Abouelleil A."/>
            <person name="Alvarado L."/>
            <person name="Arachchi H.M."/>
            <person name="Berlin A."/>
            <person name="Brown A."/>
            <person name="Chapman S.B."/>
            <person name="Chen Z."/>
            <person name="Dunbar C."/>
            <person name="Freedman E."/>
            <person name="Gearin G."/>
            <person name="Gellesch M."/>
            <person name="Goldberg J."/>
            <person name="Griggs A."/>
            <person name="Gujja S."/>
            <person name="Heiman D."/>
            <person name="Howarth C."/>
            <person name="Larson L."/>
            <person name="Lui A."/>
            <person name="MacDonald P.J.P."/>
            <person name="Mehta T."/>
            <person name="Montmayeur A."/>
            <person name="Murphy C."/>
            <person name="Neiman D."/>
            <person name="Pearson M."/>
            <person name="Priest M."/>
            <person name="Roberts A."/>
            <person name="Saif S."/>
            <person name="Shea T."/>
            <person name="Shenoy N."/>
            <person name="Sisk P."/>
            <person name="Stolte C."/>
            <person name="Sykes S."/>
            <person name="Wortman J."/>
            <person name="Nusbaum C."/>
            <person name="Birren B."/>
        </authorList>
    </citation>
    <scope>NUCLEOTIDE SEQUENCE [LARGE SCALE GENOMIC DNA]</scope>
    <source>
        <strain evidence="2">11_3_2</strain>
    </source>
</reference>
<dbReference type="HOGENOM" id="CLU_064039_3_0_0"/>
<dbReference type="EMBL" id="ACUO01000023">
    <property type="protein sequence ID" value="EGN66607.1"/>
    <property type="molecule type" value="Genomic_DNA"/>
</dbReference>